<keyword evidence="1" id="KW-0472">Membrane</keyword>
<evidence type="ECO:0000313" key="2">
    <source>
        <dbReference type="EMBL" id="HIZ72840.1"/>
    </source>
</evidence>
<dbReference type="AlphaFoldDB" id="A0A9D2G5S0"/>
<keyword evidence="1" id="KW-1133">Transmembrane helix</keyword>
<dbReference type="EMBL" id="DXBB01000064">
    <property type="protein sequence ID" value="HIZ72840.1"/>
    <property type="molecule type" value="Genomic_DNA"/>
</dbReference>
<reference evidence="2" key="1">
    <citation type="journal article" date="2021" name="PeerJ">
        <title>Extensive microbial diversity within the chicken gut microbiome revealed by metagenomics and culture.</title>
        <authorList>
            <person name="Gilroy R."/>
            <person name="Ravi A."/>
            <person name="Getino M."/>
            <person name="Pursley I."/>
            <person name="Horton D.L."/>
            <person name="Alikhan N.F."/>
            <person name="Baker D."/>
            <person name="Gharbi K."/>
            <person name="Hall N."/>
            <person name="Watson M."/>
            <person name="Adriaenssens E.M."/>
            <person name="Foster-Nyarko E."/>
            <person name="Jarju S."/>
            <person name="Secka A."/>
            <person name="Antonio M."/>
            <person name="Oren A."/>
            <person name="Chaudhuri R.R."/>
            <person name="La Ragione R."/>
            <person name="Hildebrand F."/>
            <person name="Pallen M.J."/>
        </authorList>
    </citation>
    <scope>NUCLEOTIDE SEQUENCE</scope>
    <source>
        <strain evidence="2">ChiW7-2402</strain>
    </source>
</reference>
<reference evidence="2" key="2">
    <citation type="submission" date="2021-04" db="EMBL/GenBank/DDBJ databases">
        <authorList>
            <person name="Gilroy R."/>
        </authorList>
    </citation>
    <scope>NUCLEOTIDE SEQUENCE</scope>
    <source>
        <strain evidence="2">ChiW7-2402</strain>
    </source>
</reference>
<evidence type="ECO:0000256" key="1">
    <source>
        <dbReference type="SAM" id="Phobius"/>
    </source>
</evidence>
<gene>
    <name evidence="2" type="ORF">H9964_04595</name>
</gene>
<evidence type="ECO:0000313" key="3">
    <source>
        <dbReference type="Proteomes" id="UP000824102"/>
    </source>
</evidence>
<protein>
    <recommendedName>
        <fullName evidence="4">Transmembrane protein</fullName>
    </recommendedName>
</protein>
<feature type="transmembrane region" description="Helical" evidence="1">
    <location>
        <begin position="6"/>
        <end position="28"/>
    </location>
</feature>
<accession>A0A9D2G5S0</accession>
<feature type="transmembrane region" description="Helical" evidence="1">
    <location>
        <begin position="40"/>
        <end position="59"/>
    </location>
</feature>
<proteinExistence type="predicted"/>
<sequence>MENEVGAVVWIVITGIVLLLIAIGMPIVQAKNGSIKSFGIKSIMISFLLMLACILLMILHCDEAFSTIIFAGEKEIDVIFDILLPMFSAFTMYFLLLGIFFPERYFERKREEREKK</sequence>
<comment type="caution">
    <text evidence="2">The sequence shown here is derived from an EMBL/GenBank/DDBJ whole genome shotgun (WGS) entry which is preliminary data.</text>
</comment>
<name>A0A9D2G5S0_9FIRM</name>
<dbReference type="Proteomes" id="UP000824102">
    <property type="component" value="Unassembled WGS sequence"/>
</dbReference>
<keyword evidence="1" id="KW-0812">Transmembrane</keyword>
<feature type="transmembrane region" description="Helical" evidence="1">
    <location>
        <begin position="79"/>
        <end position="101"/>
    </location>
</feature>
<organism evidence="2 3">
    <name type="scientific">Candidatus Gallimonas intestinavium</name>
    <dbReference type="NCBI Taxonomy" id="2838603"/>
    <lineage>
        <taxon>Bacteria</taxon>
        <taxon>Bacillati</taxon>
        <taxon>Bacillota</taxon>
        <taxon>Clostridia</taxon>
        <taxon>Candidatus Gallimonas</taxon>
    </lineage>
</organism>
<evidence type="ECO:0008006" key="4">
    <source>
        <dbReference type="Google" id="ProtNLM"/>
    </source>
</evidence>